<dbReference type="AlphaFoldDB" id="A0A8C4QV76"/>
<evidence type="ECO:0000259" key="2">
    <source>
        <dbReference type="PROSITE" id="PS50835"/>
    </source>
</evidence>
<dbReference type="Pfam" id="PF07679">
    <property type="entry name" value="I-set"/>
    <property type="match status" value="2"/>
</dbReference>
<accession>A0A8C4QV76</accession>
<dbReference type="CDD" id="cd00096">
    <property type="entry name" value="Ig"/>
    <property type="match status" value="1"/>
</dbReference>
<dbReference type="InterPro" id="IPR003599">
    <property type="entry name" value="Ig_sub"/>
</dbReference>
<proteinExistence type="predicted"/>
<dbReference type="GeneTree" id="ENSGT01110000267173"/>
<feature type="domain" description="Ig-like" evidence="2">
    <location>
        <begin position="7"/>
        <end position="95"/>
    </location>
</feature>
<dbReference type="Proteomes" id="UP000694388">
    <property type="component" value="Unplaced"/>
</dbReference>
<feature type="transmembrane region" description="Helical" evidence="1">
    <location>
        <begin position="184"/>
        <end position="210"/>
    </location>
</feature>
<dbReference type="InterPro" id="IPR036179">
    <property type="entry name" value="Ig-like_dom_sf"/>
</dbReference>
<evidence type="ECO:0000256" key="1">
    <source>
        <dbReference type="SAM" id="Phobius"/>
    </source>
</evidence>
<evidence type="ECO:0000313" key="4">
    <source>
        <dbReference type="Proteomes" id="UP000694388"/>
    </source>
</evidence>
<dbReference type="FunFam" id="2.60.40.10:FF:000022">
    <property type="entry name" value="Cardiac titin"/>
    <property type="match status" value="2"/>
</dbReference>
<dbReference type="PANTHER" id="PTHR47633">
    <property type="entry name" value="IMMUNOGLOBULIN"/>
    <property type="match status" value="1"/>
</dbReference>
<keyword evidence="4" id="KW-1185">Reference proteome</keyword>
<dbReference type="Gene3D" id="2.60.40.10">
    <property type="entry name" value="Immunoglobulins"/>
    <property type="match status" value="2"/>
</dbReference>
<reference evidence="3" key="2">
    <citation type="submission" date="2025-09" db="UniProtKB">
        <authorList>
            <consortium name="Ensembl"/>
        </authorList>
    </citation>
    <scope>IDENTIFICATION</scope>
</reference>
<dbReference type="PROSITE" id="PS50835">
    <property type="entry name" value="IG_LIKE"/>
    <property type="match status" value="2"/>
</dbReference>
<keyword evidence="1" id="KW-0812">Transmembrane</keyword>
<dbReference type="Ensembl" id="ENSEBUT00000021427.1">
    <property type="protein sequence ID" value="ENSEBUP00000020851.1"/>
    <property type="gene ID" value="ENSEBUG00000012886.1"/>
</dbReference>
<dbReference type="InterPro" id="IPR013783">
    <property type="entry name" value="Ig-like_fold"/>
</dbReference>
<dbReference type="SUPFAM" id="SSF48726">
    <property type="entry name" value="Immunoglobulin"/>
    <property type="match status" value="2"/>
</dbReference>
<sequence length="211" mass="23068">MFCVDPPGFLRAIESKEMLPGTAVRFVSVIKGGEPISVIWYKNGQEIRPTRNCSMSFIERTATLLLDAVNLGASGEYICEAVNPAGKETCKAVLSIKEPATYLKRPEDTTVTSGQTARISCTFSGAAGITAAWYRQNRLVKPGNKYCIISSQAESTLEILNTEKADEGTYNCKIQNDAGDETCFVILTVLGWFSQILCIISSIIFPLCLIF</sequence>
<dbReference type="SMART" id="SM00408">
    <property type="entry name" value="IGc2"/>
    <property type="match status" value="2"/>
</dbReference>
<dbReference type="InterPro" id="IPR007110">
    <property type="entry name" value="Ig-like_dom"/>
</dbReference>
<name>A0A8C4QV76_EPTBU</name>
<dbReference type="InterPro" id="IPR003598">
    <property type="entry name" value="Ig_sub2"/>
</dbReference>
<protein>
    <recommendedName>
        <fullName evidence="2">Ig-like domain-containing protein</fullName>
    </recommendedName>
</protein>
<keyword evidence="1" id="KW-0472">Membrane</keyword>
<dbReference type="GO" id="GO:0004672">
    <property type="term" value="F:protein kinase activity"/>
    <property type="evidence" value="ECO:0007669"/>
    <property type="project" value="TreeGrafter"/>
</dbReference>
<dbReference type="SMART" id="SM00409">
    <property type="entry name" value="IG"/>
    <property type="match status" value="2"/>
</dbReference>
<reference evidence="3" key="1">
    <citation type="submission" date="2025-08" db="UniProtKB">
        <authorList>
            <consortium name="Ensembl"/>
        </authorList>
    </citation>
    <scope>IDENTIFICATION</scope>
</reference>
<dbReference type="PANTHER" id="PTHR47633:SF8">
    <property type="entry name" value="SPEG NEIGHBOR PROTEIN"/>
    <property type="match status" value="1"/>
</dbReference>
<keyword evidence="1" id="KW-1133">Transmembrane helix</keyword>
<feature type="domain" description="Ig-like" evidence="2">
    <location>
        <begin position="99"/>
        <end position="188"/>
    </location>
</feature>
<evidence type="ECO:0000313" key="3">
    <source>
        <dbReference type="Ensembl" id="ENSEBUP00000020851.1"/>
    </source>
</evidence>
<dbReference type="InterPro" id="IPR013098">
    <property type="entry name" value="Ig_I-set"/>
</dbReference>
<organism evidence="3 4">
    <name type="scientific">Eptatretus burgeri</name>
    <name type="common">Inshore hagfish</name>
    <dbReference type="NCBI Taxonomy" id="7764"/>
    <lineage>
        <taxon>Eukaryota</taxon>
        <taxon>Metazoa</taxon>
        <taxon>Chordata</taxon>
        <taxon>Craniata</taxon>
        <taxon>Vertebrata</taxon>
        <taxon>Cyclostomata</taxon>
        <taxon>Myxini</taxon>
        <taxon>Myxiniformes</taxon>
        <taxon>Myxinidae</taxon>
        <taxon>Eptatretinae</taxon>
        <taxon>Eptatretus</taxon>
    </lineage>
</organism>